<keyword evidence="4" id="KW-1185">Reference proteome</keyword>
<feature type="transmembrane region" description="Helical" evidence="1">
    <location>
        <begin position="6"/>
        <end position="26"/>
    </location>
</feature>
<feature type="transmembrane region" description="Helical" evidence="1">
    <location>
        <begin position="727"/>
        <end position="751"/>
    </location>
</feature>
<feature type="transmembrane region" description="Helical" evidence="1">
    <location>
        <begin position="217"/>
        <end position="237"/>
    </location>
</feature>
<feature type="transmembrane region" description="Helical" evidence="1">
    <location>
        <begin position="88"/>
        <end position="109"/>
    </location>
</feature>
<dbReference type="Proteomes" id="UP000192050">
    <property type="component" value="Chromosome"/>
</dbReference>
<gene>
    <name evidence="2" type="ORF">FAD_1097</name>
    <name evidence="3" type="ORF">HLB00_00890</name>
</gene>
<dbReference type="KEGG" id="fai:FAD_1097"/>
<accession>A0A1V0N4F0</accession>
<proteinExistence type="predicted"/>
<feature type="transmembrane region" description="Helical" evidence="1">
    <location>
        <begin position="187"/>
        <end position="205"/>
    </location>
</feature>
<evidence type="ECO:0000313" key="4">
    <source>
        <dbReference type="Proteomes" id="UP000192050"/>
    </source>
</evidence>
<reference evidence="2 4" key="1">
    <citation type="submission" date="2011-10" db="EMBL/GenBank/DDBJ databases">
        <title>Metabolic and evolutionary patterns in the extreme acidophile Ferroplasma acidiphilum.</title>
        <authorList>
            <person name="Golyshina O.V."/>
            <person name="Kozyavkin S.A."/>
            <person name="Tatusov R.L."/>
            <person name="Slesarev A.I."/>
            <person name="Golyshin P.N."/>
        </authorList>
    </citation>
    <scope>NUCLEOTIDE SEQUENCE [LARGE SCALE GENOMIC DNA]</scope>
    <source>
        <strain evidence="2">Berkeley</strain>
        <strain evidence="4">Y</strain>
    </source>
</reference>
<evidence type="ECO:0000313" key="3">
    <source>
        <dbReference type="EMBL" id="NOL59395.1"/>
    </source>
</evidence>
<evidence type="ECO:0000313" key="2">
    <source>
        <dbReference type="EMBL" id="ARD84976.1"/>
    </source>
</evidence>
<organism evidence="2 4">
    <name type="scientific">Ferroplasma acidiphilum</name>
    <dbReference type="NCBI Taxonomy" id="74969"/>
    <lineage>
        <taxon>Archaea</taxon>
        <taxon>Methanobacteriati</taxon>
        <taxon>Thermoplasmatota</taxon>
        <taxon>Thermoplasmata</taxon>
        <taxon>Thermoplasmatales</taxon>
        <taxon>Ferroplasmaceae</taxon>
        <taxon>Ferroplasma</taxon>
    </lineage>
</organism>
<dbReference type="OrthoDB" id="387667at2157"/>
<keyword evidence="1" id="KW-1133">Transmembrane helix</keyword>
<evidence type="ECO:0000313" key="5">
    <source>
        <dbReference type="Proteomes" id="UP000546917"/>
    </source>
</evidence>
<keyword evidence="1" id="KW-0472">Membrane</keyword>
<sequence length="769" mass="81838">MGKLTAIIVGYIATTFAAYIILSVSYNPLVNWLGPYFGYRFPFILGIIYLIVGSPLHNTIILEVWIIIGLLVGISTRKGLRAWGSASLVWTLTTITMALSAIAMLGISLGNITSVSIISGTVSQLLDVLLAATAFVPYSTNIATIATEPVLRVLIPYLSSSITSGTTGTAGLSGAITELSIHALENYIIFVATSIISGAVIHRVLHGKKKISRKAVAAAISIFIAIIFIAMAASAGISSSSQPALQTGETGNHEIPAVGLNTLFPLSISGNSARIAENNTVMPSYATGNNSSDQAALSLITPQGNLYNLFAMDSSSNNSNSIWSGNGLMLGDFIVSANMTSLIGSELGAEYSKLASFAPQNALILAYNGTGHSGSASSMASSIGKEIGTTFNPVVALKNITLSGNNVEIFIYSSSASIHKLDSDFMATFGNGYNGSVPEIFVTDQGLNNYNSYILSSGYINASIVKSLAGNTGINLSNELFTAGLFEYTNHFHSSGDVHSYNLSELMQYSSNISFSNSSQLSLVGIGYNNGTGSVVDTSNYTFDIYSNNASLAAQTALNTPGSTFHNSNYRAFSPSSVSVKFNAVFPAYILYDTTVKRVSANTVEINVHIKNNDTSQLKDFYASQSAFVNNYVKYGAASSVSGNYNESNITLSPGHYANFTYKISFTGIGTYVIPYTNISYNLQGKAFSYGTNATYISQEKPGYITAMNSMINNEASQYTFLGKTIIAVQGFAISLIDIILFAIVALDVVIEVKGLRKLIREHNQNTEK</sequence>
<dbReference type="RefSeq" id="WP_019841327.1">
    <property type="nucleotide sequence ID" value="NZ_CP015363.1"/>
</dbReference>
<evidence type="ECO:0008006" key="6">
    <source>
        <dbReference type="Google" id="ProtNLM"/>
    </source>
</evidence>
<feature type="transmembrane region" description="Helical" evidence="1">
    <location>
        <begin position="58"/>
        <end position="76"/>
    </location>
</feature>
<dbReference type="Proteomes" id="UP000546917">
    <property type="component" value="Unassembled WGS sequence"/>
</dbReference>
<reference evidence="3 5" key="2">
    <citation type="submission" date="2020-05" db="EMBL/GenBank/DDBJ databases">
        <authorList>
            <person name="Zhang R."/>
        </authorList>
    </citation>
    <scope>NUCLEOTIDE SEQUENCE [LARGE SCALE GENOMIC DNA]</scope>
    <source>
        <strain evidence="3 5">DSM 28986</strain>
    </source>
</reference>
<protein>
    <recommendedName>
        <fullName evidence="6">Multipass membrane protein</fullName>
    </recommendedName>
</protein>
<dbReference type="EMBL" id="JABGBP010000025">
    <property type="protein sequence ID" value="NOL59395.1"/>
    <property type="molecule type" value="Genomic_DNA"/>
</dbReference>
<dbReference type="GeneID" id="31676595"/>
<dbReference type="AlphaFoldDB" id="A0A1V0N4F0"/>
<dbReference type="EMBL" id="CP015363">
    <property type="protein sequence ID" value="ARD84976.1"/>
    <property type="molecule type" value="Genomic_DNA"/>
</dbReference>
<evidence type="ECO:0000256" key="1">
    <source>
        <dbReference type="SAM" id="Phobius"/>
    </source>
</evidence>
<dbReference type="GeneID" id="16024326"/>
<name>A0A1V0N4F0_9ARCH</name>
<feature type="transmembrane region" description="Helical" evidence="1">
    <location>
        <begin position="115"/>
        <end position="138"/>
    </location>
</feature>
<feature type="transmembrane region" description="Helical" evidence="1">
    <location>
        <begin position="150"/>
        <end position="175"/>
    </location>
</feature>
<keyword evidence="1" id="KW-0812">Transmembrane</keyword>